<reference evidence="1 2" key="1">
    <citation type="submission" date="2013-09" db="EMBL/GenBank/DDBJ databases">
        <title>Whole genome shotgun sequence of Novosphingobium tardaugens NBRC 16725.</title>
        <authorList>
            <person name="Isaki S."/>
            <person name="Hosoyama A."/>
            <person name="Tsuchikane K."/>
            <person name="Katsumata H."/>
            <person name="Ando Y."/>
            <person name="Yamazaki S."/>
            <person name="Fujita N."/>
        </authorList>
    </citation>
    <scope>NUCLEOTIDE SEQUENCE [LARGE SCALE GENOMIC DNA]</scope>
    <source>
        <strain evidence="1 2">NBRC 16725</strain>
    </source>
</reference>
<sequence>MGNNVVKRYNVAISMDFNEGDYGGVFTNGLRQNNIFLYRMFRASKNCANVWLLNVGSREYRFPSGVLGLADDAIVRFDQIKDHLDYLVVVGTRPGEDQIRHLRDRGCKIIFYKGGNSAILSMEGMADPDPDKYGEFYFDASYYDAIWMTPQHIRSYAKWAKTMYRQEVHEVPQVWDASFLELQDSTTRGAFGYKKKKRGEKWKVGVTDPNITVMKTAHMPALVCEAAFRKRPALFEKIYITNALQYMQNAHFVSFMDALSAIRAGVMSVEQRFMLYDLLARHVHAIVTHHWENGLNYLYYEVLYGNYPLIHNSQFLSDYGYYYEDFDAEDGARALLRAIKEHDRSLDQYAARNAPLFAQLDPRSPDIIRLHETLMFAS</sequence>
<keyword evidence="2" id="KW-1185">Reference proteome</keyword>
<accession>U3A033</accession>
<proteinExistence type="predicted"/>
<comment type="caution">
    <text evidence="1">The sequence shown here is derived from an EMBL/GenBank/DDBJ whole genome shotgun (WGS) entry which is preliminary data.</text>
</comment>
<dbReference type="Proteomes" id="UP000016568">
    <property type="component" value="Unassembled WGS sequence"/>
</dbReference>
<evidence type="ECO:0000313" key="2">
    <source>
        <dbReference type="Proteomes" id="UP000016568"/>
    </source>
</evidence>
<dbReference type="EMBL" id="BASZ01000014">
    <property type="protein sequence ID" value="GAD51004.1"/>
    <property type="molecule type" value="Genomic_DNA"/>
</dbReference>
<dbReference type="AlphaFoldDB" id="U3A033"/>
<dbReference type="InterPro" id="IPR021234">
    <property type="entry name" value="DUF2827"/>
</dbReference>
<dbReference type="Pfam" id="PF10933">
    <property type="entry name" value="DUF2827"/>
    <property type="match status" value="1"/>
</dbReference>
<name>U3A033_9SPHN</name>
<dbReference type="eggNOG" id="ENOG502Z7U7">
    <property type="taxonomic scope" value="Bacteria"/>
</dbReference>
<evidence type="ECO:0000313" key="1">
    <source>
        <dbReference type="EMBL" id="GAD51004.1"/>
    </source>
</evidence>
<evidence type="ECO:0008006" key="3">
    <source>
        <dbReference type="Google" id="ProtNLM"/>
    </source>
</evidence>
<organism evidence="1 2">
    <name type="scientific">Caenibius tardaugens NBRC 16725</name>
    <dbReference type="NCBI Taxonomy" id="1219035"/>
    <lineage>
        <taxon>Bacteria</taxon>
        <taxon>Pseudomonadati</taxon>
        <taxon>Pseudomonadota</taxon>
        <taxon>Alphaproteobacteria</taxon>
        <taxon>Sphingomonadales</taxon>
        <taxon>Erythrobacteraceae</taxon>
        <taxon>Caenibius</taxon>
    </lineage>
</organism>
<protein>
    <recommendedName>
        <fullName evidence="3">DUF2827 domain-containing protein</fullName>
    </recommendedName>
</protein>
<gene>
    <name evidence="1" type="ORF">NT2_14_00080</name>
</gene>